<dbReference type="EMBL" id="KU738901">
    <property type="protein sequence ID" value="AMN16028.2"/>
    <property type="molecule type" value="Genomic_DNA"/>
</dbReference>
<protein>
    <submittedName>
        <fullName evidence="1">ORF54</fullName>
    </submittedName>
</protein>
<dbReference type="EMBL" id="KU738900">
    <property type="protein sequence ID" value="AMN15890.2"/>
    <property type="molecule type" value="Genomic_DNA"/>
</dbReference>
<sequence>MTSNVLLLHNYCIKMNGKNSSNTWRTITLTGHQIWPVLIEFMQMTDNEKDCIRIKKLIQSYLLNERPLKLTYYVK</sequence>
<dbReference type="EMBL" id="KU738904">
    <property type="protein sequence ID" value="AMN16442.2"/>
    <property type="molecule type" value="Genomic_DNA"/>
</dbReference>
<evidence type="ECO:0000313" key="6">
    <source>
        <dbReference type="EMBL" id="AMN16028.2"/>
    </source>
</evidence>
<evidence type="ECO:0000313" key="1">
    <source>
        <dbReference type="EMBL" id="AIG63096.2"/>
    </source>
</evidence>
<proteinExistence type="predicted"/>
<reference evidence="1" key="3">
    <citation type="submission" date="2016-08" db="EMBL/GenBank/DDBJ databases">
        <authorList>
            <person name="Seilhamer J.J."/>
        </authorList>
    </citation>
    <scope>NUCLEOTIDE SEQUENCE</scope>
    <source>
        <strain evidence="1">AC53</strain>
        <strain evidence="7">AC53T4.1</strain>
        <strain evidence="8">AC53T4.2</strain>
    </source>
</reference>
<dbReference type="EMBL" id="KU738897">
    <property type="protein sequence ID" value="AMN15476.2"/>
    <property type="molecule type" value="Genomic_DNA"/>
</dbReference>
<evidence type="ECO:0000313" key="3">
    <source>
        <dbReference type="EMBL" id="AMN15614.2"/>
    </source>
</evidence>
<dbReference type="EMBL" id="KU738902">
    <property type="protein sequence ID" value="AMN16166.2"/>
    <property type="molecule type" value="Genomic_DNA"/>
</dbReference>
<dbReference type="EMBL" id="KJ909666">
    <property type="protein sequence ID" value="AIG63096.2"/>
    <property type="molecule type" value="Genomic_DNA"/>
</dbReference>
<evidence type="ECO:0000313" key="7">
    <source>
        <dbReference type="EMBL" id="AMN16166.2"/>
    </source>
</evidence>
<dbReference type="EMBL" id="KU738898">
    <property type="protein sequence ID" value="AMN15614.2"/>
    <property type="molecule type" value="Genomic_DNA"/>
</dbReference>
<reference evidence="1" key="1">
    <citation type="journal article" date="2015" name="Genome Announc.">
        <title>Complete Genome Sequences of Helicoverpa armigera Single Nucleopolyhedrovirus Strains AC53 and H25EA1 from Australia.</title>
        <authorList>
            <person name="Noune C."/>
            <person name="Hauxwell C."/>
        </authorList>
    </citation>
    <scope>NUCLEOTIDE SEQUENCE</scope>
    <source>
        <strain evidence="1">AC53</strain>
    </source>
</reference>
<organism evidence="1">
    <name type="scientific">Helicoverpa SNPV AC53</name>
    <dbReference type="NCBI Taxonomy" id="1569367"/>
    <lineage>
        <taxon>Viruses</taxon>
        <taxon>Viruses incertae sedis</taxon>
        <taxon>Naldaviricetes</taxon>
        <taxon>Lefavirales</taxon>
        <taxon>Baculoviridae</taxon>
        <taxon>Alphabaculovirus</taxon>
        <taxon>Alphabaculovirus helarmigerae</taxon>
    </lineage>
</organism>
<evidence type="ECO:0000313" key="5">
    <source>
        <dbReference type="EMBL" id="AMN15890.2"/>
    </source>
</evidence>
<dbReference type="EMBL" id="KU738903">
    <property type="protein sequence ID" value="AMN16303.2"/>
    <property type="molecule type" value="Genomic_DNA"/>
</dbReference>
<dbReference type="EMBL" id="KU738899">
    <property type="protein sequence ID" value="AMN15752.2"/>
    <property type="molecule type" value="Genomic_DNA"/>
</dbReference>
<gene>
    <name evidence="1" type="ORF">HaSNPV-AC53_054</name>
</gene>
<accession>A0A075TSK5</accession>
<evidence type="ECO:0000313" key="2">
    <source>
        <dbReference type="EMBL" id="AMN15476.2"/>
    </source>
</evidence>
<evidence type="ECO:0000313" key="4">
    <source>
        <dbReference type="EMBL" id="AMN15752.2"/>
    </source>
</evidence>
<evidence type="ECO:0000313" key="8">
    <source>
        <dbReference type="EMBL" id="AMN16303.2"/>
    </source>
</evidence>
<name>A0A075TSK5_9ABAC</name>
<reference evidence="2" key="2">
    <citation type="journal article" date="2016" name="Genome Announc.">
        <title>Complete Genome Sequences of Seven Helicoverpa armigera SNPV-AC53-Derived Strains.</title>
        <authorList>
            <person name="Noune C."/>
            <person name="Hauxwell C."/>
        </authorList>
    </citation>
    <scope>NUCLEOTIDE SEQUENCE</scope>
    <source>
        <strain evidence="2">AC53C3</strain>
        <strain evidence="3">AC53C5</strain>
        <strain evidence="4">AC53C6</strain>
        <strain evidence="5">AC53C9</strain>
        <strain evidence="6">AC53T2</strain>
        <strain evidence="9">AC53T5</strain>
    </source>
</reference>
<evidence type="ECO:0000313" key="9">
    <source>
        <dbReference type="EMBL" id="AMN16442.2"/>
    </source>
</evidence>